<dbReference type="KEGG" id="ajp:AMJAP_1000"/>
<dbReference type="EC" id="3.4.21.-" evidence="11"/>
<sequence length="327" mass="35955">MPLHKRLKTISRLLIGIFITSVLSLPAIAQEKLSVQTTAISSATQKLLSLNQENIELASVSAAVIDARTGAPLYSKNAELILPIASVTKLMTAMVTLDSKLPLNEKIRFTQAQKEANNNYYTRIRIGSLLPRKDVIRIALMSSENMAASALGHTYPGGNMAFVKAMNLKALQLGMTQTTFVDSSGLSERNISSASDLAIMVRAAASYPEITKYSTTKSYTARFTNPGYSLRYGNTNVLVHRKSWSIDVTKTGYLNEAGRCLVMMTKINGRDTVMVMLNSYGKRTPIGDAGRIKRWITTGKSGKISSSARHYQRQVLRQLMPEQLALN</sequence>
<dbReference type="InterPro" id="IPR018044">
    <property type="entry name" value="Peptidase_S11"/>
</dbReference>
<evidence type="ECO:0000256" key="1">
    <source>
        <dbReference type="ARBA" id="ARBA00007164"/>
    </source>
</evidence>
<evidence type="ECO:0000256" key="9">
    <source>
        <dbReference type="RuleBase" id="RU004016"/>
    </source>
</evidence>
<keyword evidence="6" id="KW-0961">Cell wall biogenesis/degradation</keyword>
<accession>A0A7R6P8Y0</accession>
<dbReference type="InterPro" id="IPR012338">
    <property type="entry name" value="Beta-lactam/transpept-like"/>
</dbReference>
<feature type="active site" description="Acyl-ester intermediate" evidence="7">
    <location>
        <position position="86"/>
    </location>
</feature>
<dbReference type="GO" id="GO:0008360">
    <property type="term" value="P:regulation of cell shape"/>
    <property type="evidence" value="ECO:0007669"/>
    <property type="project" value="UniProtKB-KW"/>
</dbReference>
<keyword evidence="12" id="KW-1185">Reference proteome</keyword>
<keyword evidence="4" id="KW-0133">Cell shape</keyword>
<dbReference type="GO" id="GO:0009252">
    <property type="term" value="P:peptidoglycan biosynthetic process"/>
    <property type="evidence" value="ECO:0007669"/>
    <property type="project" value="UniProtKB-KW"/>
</dbReference>
<evidence type="ECO:0000256" key="2">
    <source>
        <dbReference type="ARBA" id="ARBA00022729"/>
    </source>
</evidence>
<evidence type="ECO:0000256" key="6">
    <source>
        <dbReference type="ARBA" id="ARBA00023316"/>
    </source>
</evidence>
<feature type="domain" description="Peptidase S11 D-alanyl-D-alanine carboxypeptidase A N-terminal" evidence="10">
    <location>
        <begin position="54"/>
        <end position="279"/>
    </location>
</feature>
<organism evidence="11 12">
    <name type="scientific">Amphritea japonica ATCC BAA-1530</name>
    <dbReference type="NCBI Taxonomy" id="1278309"/>
    <lineage>
        <taxon>Bacteria</taxon>
        <taxon>Pseudomonadati</taxon>
        <taxon>Pseudomonadota</taxon>
        <taxon>Gammaproteobacteria</taxon>
        <taxon>Oceanospirillales</taxon>
        <taxon>Oceanospirillaceae</taxon>
        <taxon>Amphritea</taxon>
    </lineage>
</organism>
<dbReference type="PANTHER" id="PTHR21581:SF26">
    <property type="entry name" value="D-ALANYL-D-ALANINE ENDOPEPTIDASE"/>
    <property type="match status" value="1"/>
</dbReference>
<dbReference type="Pfam" id="PF00768">
    <property type="entry name" value="Peptidase_S11"/>
    <property type="match status" value="1"/>
</dbReference>
<dbReference type="SUPFAM" id="SSF56601">
    <property type="entry name" value="beta-lactamase/transpeptidase-like"/>
    <property type="match status" value="1"/>
</dbReference>
<reference evidence="11 12" key="1">
    <citation type="journal article" date="2008" name="Int. J. Syst. Evol. Microbiol.">
        <title>Amphritea japonica sp. nov. and Amphritea balenae sp. nov., isolated from the sediment adjacent to sperm whale carcasses off Kagoshima, Japan.</title>
        <authorList>
            <person name="Miyazaki M."/>
            <person name="Nogi Y."/>
            <person name="Fujiwara Y."/>
            <person name="Kawato M."/>
            <person name="Nagahama T."/>
            <person name="Kubokawa K."/>
            <person name="Horikoshi K."/>
        </authorList>
    </citation>
    <scope>NUCLEOTIDE SEQUENCE [LARGE SCALE GENOMIC DNA]</scope>
    <source>
        <strain evidence="11 12">ATCC BAA-1530</strain>
    </source>
</reference>
<feature type="binding site" evidence="8">
    <location>
        <position position="250"/>
    </location>
    <ligand>
        <name>substrate</name>
    </ligand>
</feature>
<gene>
    <name evidence="11" type="primary">pbpG</name>
    <name evidence="11" type="ORF">AMJAP_1000</name>
</gene>
<evidence type="ECO:0000256" key="7">
    <source>
        <dbReference type="PIRSR" id="PIRSR618044-1"/>
    </source>
</evidence>
<dbReference type="InterPro" id="IPR001967">
    <property type="entry name" value="Peptidase_S11_N"/>
</dbReference>
<evidence type="ECO:0000256" key="8">
    <source>
        <dbReference type="PIRSR" id="PIRSR618044-2"/>
    </source>
</evidence>
<feature type="active site" evidence="7">
    <location>
        <position position="143"/>
    </location>
</feature>
<dbReference type="PRINTS" id="PR00725">
    <property type="entry name" value="DADACBPTASE1"/>
</dbReference>
<feature type="active site" description="Proton acceptor" evidence="7">
    <location>
        <position position="89"/>
    </location>
</feature>
<evidence type="ECO:0000256" key="3">
    <source>
        <dbReference type="ARBA" id="ARBA00022801"/>
    </source>
</evidence>
<evidence type="ECO:0000313" key="11">
    <source>
        <dbReference type="EMBL" id="BBB25597.1"/>
    </source>
</evidence>
<proteinExistence type="inferred from homology"/>
<keyword evidence="5" id="KW-0573">Peptidoglycan synthesis</keyword>
<protein>
    <submittedName>
        <fullName evidence="11">D-alanyl-D-alanine endopeptidase</fullName>
        <ecNumber evidence="11">3.4.21.-</ecNumber>
    </submittedName>
</protein>
<dbReference type="EMBL" id="AP014545">
    <property type="protein sequence ID" value="BBB25597.1"/>
    <property type="molecule type" value="Genomic_DNA"/>
</dbReference>
<evidence type="ECO:0000256" key="5">
    <source>
        <dbReference type="ARBA" id="ARBA00022984"/>
    </source>
</evidence>
<dbReference type="AlphaFoldDB" id="A0A7R6P8Y0"/>
<evidence type="ECO:0000256" key="4">
    <source>
        <dbReference type="ARBA" id="ARBA00022960"/>
    </source>
</evidence>
<dbReference type="GO" id="GO:0009002">
    <property type="term" value="F:serine-type D-Ala-D-Ala carboxypeptidase activity"/>
    <property type="evidence" value="ECO:0007669"/>
    <property type="project" value="InterPro"/>
</dbReference>
<comment type="similarity">
    <text evidence="1 9">Belongs to the peptidase S11 family.</text>
</comment>
<dbReference type="PANTHER" id="PTHR21581">
    <property type="entry name" value="D-ALANYL-D-ALANINE CARBOXYPEPTIDASE"/>
    <property type="match status" value="1"/>
</dbReference>
<dbReference type="GO" id="GO:0071555">
    <property type="term" value="P:cell wall organization"/>
    <property type="evidence" value="ECO:0007669"/>
    <property type="project" value="UniProtKB-KW"/>
</dbReference>
<dbReference type="Proteomes" id="UP000595663">
    <property type="component" value="Chromosome"/>
</dbReference>
<dbReference type="GO" id="GO:0006508">
    <property type="term" value="P:proteolysis"/>
    <property type="evidence" value="ECO:0007669"/>
    <property type="project" value="InterPro"/>
</dbReference>
<evidence type="ECO:0000259" key="10">
    <source>
        <dbReference type="Pfam" id="PF00768"/>
    </source>
</evidence>
<keyword evidence="2" id="KW-0732">Signal</keyword>
<dbReference type="OrthoDB" id="5688590at2"/>
<name>A0A7R6P8Y0_9GAMM</name>
<dbReference type="NCBIfam" id="NF008668">
    <property type="entry name" value="PRK11669.1"/>
    <property type="match status" value="1"/>
</dbReference>
<dbReference type="Gene3D" id="3.40.710.10">
    <property type="entry name" value="DD-peptidase/beta-lactamase superfamily"/>
    <property type="match status" value="1"/>
</dbReference>
<keyword evidence="3 11" id="KW-0378">Hydrolase</keyword>
<evidence type="ECO:0000313" key="12">
    <source>
        <dbReference type="Proteomes" id="UP000595663"/>
    </source>
</evidence>